<dbReference type="Gene3D" id="1.25.40.10">
    <property type="entry name" value="Tetratricopeptide repeat domain"/>
    <property type="match status" value="1"/>
</dbReference>
<gene>
    <name evidence="2" type="ORF">F8C67_08540</name>
</gene>
<evidence type="ECO:0000313" key="2">
    <source>
        <dbReference type="EMBL" id="KAB2809919.1"/>
    </source>
</evidence>
<feature type="chain" id="PRO_5026652735" evidence="1">
    <location>
        <begin position="20"/>
        <end position="282"/>
    </location>
</feature>
<name>A0A6N6RFR7_9FLAO</name>
<dbReference type="Proteomes" id="UP000468650">
    <property type="component" value="Unassembled WGS sequence"/>
</dbReference>
<keyword evidence="3" id="KW-1185">Reference proteome</keyword>
<dbReference type="RefSeq" id="WP_151667419.1">
    <property type="nucleotide sequence ID" value="NZ_WBVO01000006.1"/>
</dbReference>
<dbReference type="InterPro" id="IPR011990">
    <property type="entry name" value="TPR-like_helical_dom_sf"/>
</dbReference>
<dbReference type="EMBL" id="WBVO01000006">
    <property type="protein sequence ID" value="KAB2809919.1"/>
    <property type="molecule type" value="Genomic_DNA"/>
</dbReference>
<evidence type="ECO:0000313" key="3">
    <source>
        <dbReference type="Proteomes" id="UP000468650"/>
    </source>
</evidence>
<dbReference type="SUPFAM" id="SSF48452">
    <property type="entry name" value="TPR-like"/>
    <property type="match status" value="1"/>
</dbReference>
<reference evidence="2 3" key="1">
    <citation type="submission" date="2019-09" db="EMBL/GenBank/DDBJ databases">
        <title>Genomes of family Cryomorphaceae.</title>
        <authorList>
            <person name="Bowman J.P."/>
        </authorList>
    </citation>
    <scope>NUCLEOTIDE SEQUENCE [LARGE SCALE GENOMIC DNA]</scope>
    <source>
        <strain evidence="2 3">LMG 25704</strain>
    </source>
</reference>
<sequence>MKKVLTLALVALMGLSANAQDLPQPSPSANVMQRVGLTDVEITYSRPAMRGRTIFGDLVPYGEMWRTGANKATAINFSTDVEIEGQKLEAGTYSLFTIPNKDSWTIILNKNTELWGVDGYSQDMDAARFEVEAEKGAKIESMRISVENVSNNSADVVIAWAETKASFTIKVNTDEMAMANIEAALAADDATWRTYLNAGNYYLRNDMDAAQALEYCKTATEMNEENWYAQFVYAQALAANGMNDEAEEAAAEAKEMGQNAAEEAGETFNYGPMIDQFVEGIE</sequence>
<dbReference type="AlphaFoldDB" id="A0A6N6RFR7"/>
<keyword evidence="1" id="KW-0732">Signal</keyword>
<organism evidence="2 3">
    <name type="scientific">Phaeocystidibacter luteus</name>
    <dbReference type="NCBI Taxonomy" id="911197"/>
    <lineage>
        <taxon>Bacteria</taxon>
        <taxon>Pseudomonadati</taxon>
        <taxon>Bacteroidota</taxon>
        <taxon>Flavobacteriia</taxon>
        <taxon>Flavobacteriales</taxon>
        <taxon>Phaeocystidibacteraceae</taxon>
        <taxon>Phaeocystidibacter</taxon>
    </lineage>
</organism>
<proteinExistence type="predicted"/>
<evidence type="ECO:0000256" key="1">
    <source>
        <dbReference type="SAM" id="SignalP"/>
    </source>
</evidence>
<comment type="caution">
    <text evidence="2">The sequence shown here is derived from an EMBL/GenBank/DDBJ whole genome shotgun (WGS) entry which is preliminary data.</text>
</comment>
<accession>A0A6N6RFR7</accession>
<protein>
    <submittedName>
        <fullName evidence="2">DUF2911 domain-containing protein</fullName>
    </submittedName>
</protein>
<feature type="signal peptide" evidence="1">
    <location>
        <begin position="1"/>
        <end position="19"/>
    </location>
</feature>
<dbReference type="OrthoDB" id="187854at2"/>
<dbReference type="Pfam" id="PF11138">
    <property type="entry name" value="DUF2911"/>
    <property type="match status" value="1"/>
</dbReference>
<dbReference type="InterPro" id="IPR021314">
    <property type="entry name" value="DUF2911"/>
</dbReference>